<protein>
    <submittedName>
        <fullName evidence="1">Uncharacterized protein</fullName>
    </submittedName>
</protein>
<sequence>MPLLLVLLSFVSFAFAGFDKVTIKNLELAYSAPHGKGTVEKVTLGFSLAPEIYPIEVNRTADSFELMTPFLDVAWRNPWKFFHDLEKLETRKFNLSAGGTKHTLSTPYLSMQPQERGEYKAENVSASCEGTFTGKLDIRLFEDCREKMNVVAKRFDVPTDFILYRILHDAPSVPREIDVPTYDLEFNSKKGDYSLFFTFKYIFLARLRAYGHFQYENNYKTIAIRVDQVKFGYLPVTSFVLRRLKEINTNPNVTVDPPWIRINVGNDEGQSN</sequence>
<reference evidence="1 2" key="1">
    <citation type="submission" date="2023-11" db="EMBL/GenBank/DDBJ databases">
        <title>Peredibacter starrii A3.12.</title>
        <authorList>
            <person name="Mitchell R.J."/>
        </authorList>
    </citation>
    <scope>NUCLEOTIDE SEQUENCE [LARGE SCALE GENOMIC DNA]</scope>
    <source>
        <strain evidence="1 2">A3.12</strain>
    </source>
</reference>
<keyword evidence="2" id="KW-1185">Reference proteome</keyword>
<name>A0AAX4HJB5_9BACT</name>
<dbReference type="RefSeq" id="WP_321389806.1">
    <property type="nucleotide sequence ID" value="NZ_CP139487.1"/>
</dbReference>
<dbReference type="EMBL" id="CP139487">
    <property type="protein sequence ID" value="WPU63316.1"/>
    <property type="molecule type" value="Genomic_DNA"/>
</dbReference>
<gene>
    <name evidence="1" type="ORF">SOO65_11530</name>
</gene>
<accession>A0AAX4HJB5</accession>
<dbReference type="AlphaFoldDB" id="A0AAX4HJB5"/>
<dbReference type="Proteomes" id="UP001324634">
    <property type="component" value="Chromosome"/>
</dbReference>
<evidence type="ECO:0000313" key="1">
    <source>
        <dbReference type="EMBL" id="WPU63316.1"/>
    </source>
</evidence>
<organism evidence="1 2">
    <name type="scientific">Peredibacter starrii</name>
    <dbReference type="NCBI Taxonomy" id="28202"/>
    <lineage>
        <taxon>Bacteria</taxon>
        <taxon>Pseudomonadati</taxon>
        <taxon>Bdellovibrionota</taxon>
        <taxon>Bacteriovoracia</taxon>
        <taxon>Bacteriovoracales</taxon>
        <taxon>Bacteriovoracaceae</taxon>
        <taxon>Peredibacter</taxon>
    </lineage>
</organism>
<evidence type="ECO:0000313" key="2">
    <source>
        <dbReference type="Proteomes" id="UP001324634"/>
    </source>
</evidence>
<dbReference type="KEGG" id="psti:SOO65_11530"/>
<proteinExistence type="predicted"/>